<dbReference type="InterPro" id="IPR002043">
    <property type="entry name" value="UDG_fam1"/>
</dbReference>
<evidence type="ECO:0000256" key="9">
    <source>
        <dbReference type="HAMAP-Rule" id="MF_00148"/>
    </source>
</evidence>
<protein>
    <recommendedName>
        <fullName evidence="5 9">Uracil-DNA glycosylase</fullName>
        <shortName evidence="9">UDG</shortName>
        <ecNumber evidence="4 9">3.2.2.27</ecNumber>
    </recommendedName>
</protein>
<dbReference type="Pfam" id="PF03167">
    <property type="entry name" value="UDG"/>
    <property type="match status" value="1"/>
</dbReference>
<dbReference type="HOGENOM" id="CLU_032162_3_1_6"/>
<dbReference type="PROSITE" id="PS00130">
    <property type="entry name" value="U_DNA_GLYCOSYLASE"/>
    <property type="match status" value="1"/>
</dbReference>
<keyword evidence="7 9" id="KW-0378">Hydrolase</keyword>
<dbReference type="NCBIfam" id="NF003589">
    <property type="entry name" value="PRK05254.1-2"/>
    <property type="match status" value="1"/>
</dbReference>
<dbReference type="PANTHER" id="PTHR11264">
    <property type="entry name" value="URACIL-DNA GLYCOSYLASE"/>
    <property type="match status" value="1"/>
</dbReference>
<reference evidence="13 14" key="1">
    <citation type="submission" date="2011-05" db="EMBL/GenBank/DDBJ databases">
        <title>Complete sequence of Thioalkalimicrobium cyclicum ALM1.</title>
        <authorList>
            <consortium name="US DOE Joint Genome Institute"/>
            <person name="Lucas S."/>
            <person name="Han J."/>
            <person name="Lapidus A."/>
            <person name="Cheng J.-F."/>
            <person name="Goodwin L."/>
            <person name="Pitluck S."/>
            <person name="Peters L."/>
            <person name="Mikhailova N."/>
            <person name="Davenport K."/>
            <person name="Han C."/>
            <person name="Tapia R."/>
            <person name="Land M."/>
            <person name="Hauser L."/>
            <person name="Kyrpides N."/>
            <person name="Ivanova N."/>
            <person name="Pagani I."/>
            <person name="Kappler U."/>
            <person name="Woyke T."/>
        </authorList>
    </citation>
    <scope>NUCLEOTIDE SEQUENCE [LARGE SCALE GENOMIC DNA]</scope>
    <source>
        <strain evidence="14">DSM 14477 / JCM 11371 / ALM1</strain>
    </source>
</reference>
<dbReference type="EMBL" id="CP002776">
    <property type="protein sequence ID" value="AEG31950.1"/>
    <property type="molecule type" value="Genomic_DNA"/>
</dbReference>
<dbReference type="HAMAP" id="MF_00148">
    <property type="entry name" value="UDG"/>
    <property type="match status" value="1"/>
</dbReference>
<dbReference type="GO" id="GO:0097510">
    <property type="term" value="P:base-excision repair, AP site formation via deaminated base removal"/>
    <property type="evidence" value="ECO:0007669"/>
    <property type="project" value="TreeGrafter"/>
</dbReference>
<dbReference type="PANTHER" id="PTHR11264:SF0">
    <property type="entry name" value="URACIL-DNA GLYCOSYLASE"/>
    <property type="match status" value="1"/>
</dbReference>
<keyword evidence="14" id="KW-1185">Reference proteome</keyword>
<evidence type="ECO:0000256" key="10">
    <source>
        <dbReference type="PROSITE-ProRule" id="PRU10072"/>
    </source>
</evidence>
<evidence type="ECO:0000259" key="12">
    <source>
        <dbReference type="SMART" id="SM00986"/>
    </source>
</evidence>
<dbReference type="Proteomes" id="UP000009232">
    <property type="component" value="Chromosome"/>
</dbReference>
<evidence type="ECO:0000256" key="5">
    <source>
        <dbReference type="ARBA" id="ARBA00018429"/>
    </source>
</evidence>
<evidence type="ECO:0000256" key="6">
    <source>
        <dbReference type="ARBA" id="ARBA00022763"/>
    </source>
</evidence>
<dbReference type="SMART" id="SM00986">
    <property type="entry name" value="UDG"/>
    <property type="match status" value="1"/>
</dbReference>
<comment type="similarity">
    <text evidence="3 9 11">Belongs to the uracil-DNA glycosylase (UDG) superfamily. UNG family.</text>
</comment>
<dbReference type="eggNOG" id="COG0692">
    <property type="taxonomic scope" value="Bacteria"/>
</dbReference>
<dbReference type="STRING" id="717773.Thicy_1183"/>
<dbReference type="NCBIfam" id="NF003588">
    <property type="entry name" value="PRK05254.1-1"/>
    <property type="match status" value="1"/>
</dbReference>
<feature type="domain" description="Uracil-DNA glycosylase-like" evidence="12">
    <location>
        <begin position="70"/>
        <end position="229"/>
    </location>
</feature>
<evidence type="ECO:0000256" key="8">
    <source>
        <dbReference type="ARBA" id="ARBA00023204"/>
    </source>
</evidence>
<keyword evidence="8 9" id="KW-0234">DNA repair</keyword>
<evidence type="ECO:0000256" key="4">
    <source>
        <dbReference type="ARBA" id="ARBA00012030"/>
    </source>
</evidence>
<dbReference type="NCBIfam" id="TIGR00628">
    <property type="entry name" value="ung"/>
    <property type="match status" value="1"/>
</dbReference>
<dbReference type="InterPro" id="IPR018085">
    <property type="entry name" value="Ura-DNA_Glyclase_AS"/>
</dbReference>
<organism evidence="13 14">
    <name type="scientific">Thiomicrospira cyclica (strain DSM 14477 / JCM 11371 / ALM1)</name>
    <name type="common">Thioalkalimicrobium cyclicum</name>
    <dbReference type="NCBI Taxonomy" id="717773"/>
    <lineage>
        <taxon>Bacteria</taxon>
        <taxon>Pseudomonadati</taxon>
        <taxon>Pseudomonadota</taxon>
        <taxon>Gammaproteobacteria</taxon>
        <taxon>Thiotrichales</taxon>
        <taxon>Piscirickettsiaceae</taxon>
        <taxon>Thiomicrospira</taxon>
    </lineage>
</organism>
<evidence type="ECO:0000256" key="7">
    <source>
        <dbReference type="ARBA" id="ARBA00022801"/>
    </source>
</evidence>
<gene>
    <name evidence="9" type="primary">ung</name>
    <name evidence="13" type="ordered locus">Thicy_1183</name>
</gene>
<evidence type="ECO:0000313" key="13">
    <source>
        <dbReference type="EMBL" id="AEG31950.1"/>
    </source>
</evidence>
<evidence type="ECO:0000256" key="2">
    <source>
        <dbReference type="ARBA" id="ARBA00002631"/>
    </source>
</evidence>
<keyword evidence="9" id="KW-0963">Cytoplasm</keyword>
<dbReference type="InterPro" id="IPR005122">
    <property type="entry name" value="Uracil-DNA_glycosylase-like"/>
</dbReference>
<name>F6D8V0_THICA</name>
<sequence length="242" mass="27210">MYVFPHNADQLSNTMSINLANLITEPSWQAQLAPLWSHPSLQQLSDFLNNELAEGHQIFPAQTQWFRALNLTPYEQVKVVIVGQDPYPTAGHAHGLSFSVEASVSPLPKSLRNIFQELVDDLGSCPINGDLSSWAIQGVLLLNRVLTLRAEQSNSHQGQGWEWFTEQVIAQLNKHPNNIVFILWGKPAQQLQSLIDTRHLCLMSAHPSPLSAYRGFWGSKPFSQANHWLRSQGLAEIDWTLT</sequence>
<dbReference type="InterPro" id="IPR036895">
    <property type="entry name" value="Uracil-DNA_glycosylase-like_sf"/>
</dbReference>
<evidence type="ECO:0000256" key="3">
    <source>
        <dbReference type="ARBA" id="ARBA00008184"/>
    </source>
</evidence>
<dbReference type="NCBIfam" id="NF003592">
    <property type="entry name" value="PRK05254.1-5"/>
    <property type="match status" value="1"/>
</dbReference>
<evidence type="ECO:0000256" key="1">
    <source>
        <dbReference type="ARBA" id="ARBA00001400"/>
    </source>
</evidence>
<accession>F6D8V0</accession>
<evidence type="ECO:0000256" key="11">
    <source>
        <dbReference type="RuleBase" id="RU003780"/>
    </source>
</evidence>
<dbReference type="SMART" id="SM00987">
    <property type="entry name" value="UreE_C"/>
    <property type="match status" value="1"/>
</dbReference>
<dbReference type="SUPFAM" id="SSF52141">
    <property type="entry name" value="Uracil-DNA glycosylase-like"/>
    <property type="match status" value="1"/>
</dbReference>
<dbReference type="GO" id="GO:0004844">
    <property type="term" value="F:uracil DNA N-glycosylase activity"/>
    <property type="evidence" value="ECO:0007669"/>
    <property type="project" value="UniProtKB-UniRule"/>
</dbReference>
<keyword evidence="6 9" id="KW-0227">DNA damage</keyword>
<dbReference type="GO" id="GO:0005737">
    <property type="term" value="C:cytoplasm"/>
    <property type="evidence" value="ECO:0007669"/>
    <property type="project" value="UniProtKB-SubCell"/>
</dbReference>
<evidence type="ECO:0000313" key="14">
    <source>
        <dbReference type="Proteomes" id="UP000009232"/>
    </source>
</evidence>
<feature type="active site" description="Proton acceptor" evidence="9 10">
    <location>
        <position position="85"/>
    </location>
</feature>
<dbReference type="AlphaFoldDB" id="F6D8V0"/>
<comment type="function">
    <text evidence="2 9 11">Excises uracil residues from the DNA which can arise as a result of misincorporation of dUMP residues by DNA polymerase or due to deamination of cytosine.</text>
</comment>
<comment type="subcellular location">
    <subcellularLocation>
        <location evidence="9">Cytoplasm</location>
    </subcellularLocation>
</comment>
<dbReference type="KEGG" id="tcy:Thicy_1183"/>
<dbReference type="CDD" id="cd10027">
    <property type="entry name" value="UDG-F1-like"/>
    <property type="match status" value="1"/>
</dbReference>
<comment type="catalytic activity">
    <reaction evidence="1 9 11">
        <text>Hydrolyzes single-stranded DNA or mismatched double-stranded DNA and polynucleotides, releasing free uracil.</text>
        <dbReference type="EC" id="3.2.2.27"/>
    </reaction>
</comment>
<dbReference type="RefSeq" id="WP_013835726.1">
    <property type="nucleotide sequence ID" value="NC_015581.1"/>
</dbReference>
<dbReference type="Gene3D" id="3.40.470.10">
    <property type="entry name" value="Uracil-DNA glycosylase-like domain"/>
    <property type="match status" value="1"/>
</dbReference>
<proteinExistence type="inferred from homology"/>
<dbReference type="EC" id="3.2.2.27" evidence="4 9"/>